<accession>A0A6J5LRR9</accession>
<organism evidence="2">
    <name type="scientific">uncultured Caudovirales phage</name>
    <dbReference type="NCBI Taxonomy" id="2100421"/>
    <lineage>
        <taxon>Viruses</taxon>
        <taxon>Duplodnaviria</taxon>
        <taxon>Heunggongvirae</taxon>
        <taxon>Uroviricota</taxon>
        <taxon>Caudoviricetes</taxon>
        <taxon>Peduoviridae</taxon>
        <taxon>Maltschvirus</taxon>
        <taxon>Maltschvirus maltsch</taxon>
    </lineage>
</organism>
<proteinExistence type="predicted"/>
<evidence type="ECO:0000313" key="2">
    <source>
        <dbReference type="EMBL" id="CAB4136871.1"/>
    </source>
</evidence>
<gene>
    <name evidence="2" type="ORF">UFOVP314_10</name>
</gene>
<keyword evidence="1" id="KW-0472">Membrane</keyword>
<keyword evidence="1" id="KW-1133">Transmembrane helix</keyword>
<protein>
    <submittedName>
        <fullName evidence="2">Uncharacterized protein</fullName>
    </submittedName>
</protein>
<dbReference type="EMBL" id="LR796326">
    <property type="protein sequence ID" value="CAB4136871.1"/>
    <property type="molecule type" value="Genomic_DNA"/>
</dbReference>
<reference evidence="2" key="1">
    <citation type="submission" date="2020-04" db="EMBL/GenBank/DDBJ databases">
        <authorList>
            <person name="Chiriac C."/>
            <person name="Salcher M."/>
            <person name="Ghai R."/>
            <person name="Kavagutti S V."/>
        </authorList>
    </citation>
    <scope>NUCLEOTIDE SEQUENCE</scope>
</reference>
<evidence type="ECO:0000256" key="1">
    <source>
        <dbReference type="SAM" id="Phobius"/>
    </source>
</evidence>
<feature type="transmembrane region" description="Helical" evidence="1">
    <location>
        <begin position="6"/>
        <end position="26"/>
    </location>
</feature>
<sequence length="77" mass="8504">MTRDWLPLYIVLSAVFVLLSFGPALIKAFRPSAAADQPDEPDPARDISARPCWPDVEMGNRLEREVAPGIDLQDGQP</sequence>
<name>A0A6J5LRR9_9CAUD</name>
<keyword evidence="1" id="KW-0812">Transmembrane</keyword>